<gene>
    <name evidence="1" type="ORF">BCR44DRAFT_1498769</name>
</gene>
<organism evidence="1 2">
    <name type="scientific">Catenaria anguillulae PL171</name>
    <dbReference type="NCBI Taxonomy" id="765915"/>
    <lineage>
        <taxon>Eukaryota</taxon>
        <taxon>Fungi</taxon>
        <taxon>Fungi incertae sedis</taxon>
        <taxon>Blastocladiomycota</taxon>
        <taxon>Blastocladiomycetes</taxon>
        <taxon>Blastocladiales</taxon>
        <taxon>Catenariaceae</taxon>
        <taxon>Catenaria</taxon>
    </lineage>
</organism>
<name>A0A1Y2HQ15_9FUNG</name>
<reference evidence="1 2" key="1">
    <citation type="submission" date="2016-07" db="EMBL/GenBank/DDBJ databases">
        <title>Pervasive Adenine N6-methylation of Active Genes in Fungi.</title>
        <authorList>
            <consortium name="DOE Joint Genome Institute"/>
            <person name="Mondo S.J."/>
            <person name="Dannebaum R.O."/>
            <person name="Kuo R.C."/>
            <person name="Labutti K."/>
            <person name="Haridas S."/>
            <person name="Kuo A."/>
            <person name="Salamov A."/>
            <person name="Ahrendt S.R."/>
            <person name="Lipzen A."/>
            <person name="Sullivan W."/>
            <person name="Andreopoulos W.B."/>
            <person name="Clum A."/>
            <person name="Lindquist E."/>
            <person name="Daum C."/>
            <person name="Ramamoorthy G.K."/>
            <person name="Gryganskyi A."/>
            <person name="Culley D."/>
            <person name="Magnuson J.K."/>
            <person name="James T.Y."/>
            <person name="O'Malley M.A."/>
            <person name="Stajich J.E."/>
            <person name="Spatafora J.W."/>
            <person name="Visel A."/>
            <person name="Grigoriev I.V."/>
        </authorList>
    </citation>
    <scope>NUCLEOTIDE SEQUENCE [LARGE SCALE GENOMIC DNA]</scope>
    <source>
        <strain evidence="1 2">PL171</strain>
    </source>
</reference>
<dbReference type="EMBL" id="MCFL01000016">
    <property type="protein sequence ID" value="ORZ36619.1"/>
    <property type="molecule type" value="Genomic_DNA"/>
</dbReference>
<proteinExistence type="predicted"/>
<dbReference type="Proteomes" id="UP000193411">
    <property type="component" value="Unassembled WGS sequence"/>
</dbReference>
<evidence type="ECO:0000313" key="2">
    <source>
        <dbReference type="Proteomes" id="UP000193411"/>
    </source>
</evidence>
<dbReference type="AlphaFoldDB" id="A0A1Y2HQ15"/>
<keyword evidence="2" id="KW-1185">Reference proteome</keyword>
<accession>A0A1Y2HQ15</accession>
<protein>
    <submittedName>
        <fullName evidence="1">Uncharacterized protein</fullName>
    </submittedName>
</protein>
<evidence type="ECO:0000313" key="1">
    <source>
        <dbReference type="EMBL" id="ORZ36619.1"/>
    </source>
</evidence>
<sequence length="169" mass="17967">MPPPTVTVAASSVKIPLNVYTHLASLLPSLPVIAPASLEVWITTIADVASLHLYERGTRLPPQSRRVPQSPVDPSFKVEANDIELARALPDPSALVATLTFEFSGALRETIVGPAAPAGFKLQPKSGQADSQHHAARQVYEWMGFQARLNGRQLESAATGAGNVQGAVR</sequence>
<comment type="caution">
    <text evidence="1">The sequence shown here is derived from an EMBL/GenBank/DDBJ whole genome shotgun (WGS) entry which is preliminary data.</text>
</comment>